<sequence>MDPGSTCGRPGRLALVLATLLAAPASALEPYAIAGDAIPAALGGVSGDAARGRAVVLDRTRGNCLICHQVPEPGEPFQGTIGPALAGAGARLDVGQLRLRLVDASLLNPKTVMPPYFRTEGLRDVAPQFRGLPALNAQEIEDVVAYLASLRTP</sequence>
<dbReference type="InterPro" id="IPR009056">
    <property type="entry name" value="Cyt_c-like_dom"/>
</dbReference>
<evidence type="ECO:0000256" key="4">
    <source>
        <dbReference type="PROSITE-ProRule" id="PRU00433"/>
    </source>
</evidence>
<accession>A0ABU3SDT5</accession>
<evidence type="ECO:0000256" key="1">
    <source>
        <dbReference type="ARBA" id="ARBA00022617"/>
    </source>
</evidence>
<evidence type="ECO:0000313" key="8">
    <source>
        <dbReference type="Proteomes" id="UP001254257"/>
    </source>
</evidence>
<keyword evidence="2 4" id="KW-0479">Metal-binding</keyword>
<protein>
    <submittedName>
        <fullName evidence="7">Sulfur oxidation c-type cytochrome SoxX</fullName>
    </submittedName>
</protein>
<proteinExistence type="predicted"/>
<evidence type="ECO:0000259" key="6">
    <source>
        <dbReference type="PROSITE" id="PS51007"/>
    </source>
</evidence>
<evidence type="ECO:0000256" key="3">
    <source>
        <dbReference type="ARBA" id="ARBA00023004"/>
    </source>
</evidence>
<dbReference type="RefSeq" id="WP_316020292.1">
    <property type="nucleotide sequence ID" value="NZ_JAWDID010000042.1"/>
</dbReference>
<keyword evidence="1 4" id="KW-0349">Heme</keyword>
<evidence type="ECO:0000313" key="7">
    <source>
        <dbReference type="EMBL" id="MDU0342525.1"/>
    </source>
</evidence>
<dbReference type="InterPro" id="IPR036909">
    <property type="entry name" value="Cyt_c-like_dom_sf"/>
</dbReference>
<organism evidence="7 8">
    <name type="scientific">Bosea rubneri</name>
    <dbReference type="NCBI Taxonomy" id="3075434"/>
    <lineage>
        <taxon>Bacteria</taxon>
        <taxon>Pseudomonadati</taxon>
        <taxon>Pseudomonadota</taxon>
        <taxon>Alphaproteobacteria</taxon>
        <taxon>Hyphomicrobiales</taxon>
        <taxon>Boseaceae</taxon>
        <taxon>Bosea</taxon>
    </lineage>
</organism>
<keyword evidence="5" id="KW-0732">Signal</keyword>
<dbReference type="PROSITE" id="PS51007">
    <property type="entry name" value="CYTC"/>
    <property type="match status" value="1"/>
</dbReference>
<gene>
    <name evidence="7" type="primary">soxX</name>
    <name evidence="7" type="ORF">RKE40_21715</name>
</gene>
<name>A0ABU3SDT5_9HYPH</name>
<comment type="caution">
    <text evidence="7">The sequence shown here is derived from an EMBL/GenBank/DDBJ whole genome shotgun (WGS) entry which is preliminary data.</text>
</comment>
<reference evidence="7 8" key="1">
    <citation type="submission" date="2023-09" db="EMBL/GenBank/DDBJ databases">
        <title>Whole genome shotgun sequencing (WGS) of Bosea sp. ZW T0_25, isolated from stored onions (Allium cepa).</title>
        <authorList>
            <person name="Stoll D.A."/>
            <person name="Huch M."/>
        </authorList>
    </citation>
    <scope>NUCLEOTIDE SEQUENCE [LARGE SCALE GENOMIC DNA]</scope>
    <source>
        <strain evidence="7 8">ZW T0_25</strain>
    </source>
</reference>
<feature type="signal peptide" evidence="5">
    <location>
        <begin position="1"/>
        <end position="27"/>
    </location>
</feature>
<dbReference type="EMBL" id="JAWDID010000042">
    <property type="protein sequence ID" value="MDU0342525.1"/>
    <property type="molecule type" value="Genomic_DNA"/>
</dbReference>
<feature type="domain" description="Cytochrome c" evidence="6">
    <location>
        <begin position="47"/>
        <end position="151"/>
    </location>
</feature>
<dbReference type="NCBIfam" id="TIGR04485">
    <property type="entry name" value="thiosulf_SoxX"/>
    <property type="match status" value="1"/>
</dbReference>
<keyword evidence="3 4" id="KW-0408">Iron</keyword>
<feature type="chain" id="PRO_5045529131" evidence="5">
    <location>
        <begin position="28"/>
        <end position="153"/>
    </location>
</feature>
<dbReference type="Proteomes" id="UP001254257">
    <property type="component" value="Unassembled WGS sequence"/>
</dbReference>
<evidence type="ECO:0000256" key="5">
    <source>
        <dbReference type="SAM" id="SignalP"/>
    </source>
</evidence>
<dbReference type="InterPro" id="IPR030999">
    <property type="entry name" value="Thiosulf_SoxX"/>
</dbReference>
<dbReference type="Gene3D" id="1.10.760.10">
    <property type="entry name" value="Cytochrome c-like domain"/>
    <property type="match status" value="1"/>
</dbReference>
<dbReference type="SUPFAM" id="SSF46626">
    <property type="entry name" value="Cytochrome c"/>
    <property type="match status" value="1"/>
</dbReference>
<dbReference type="Pfam" id="PF00034">
    <property type="entry name" value="Cytochrom_C"/>
    <property type="match status" value="1"/>
</dbReference>
<evidence type="ECO:0000256" key="2">
    <source>
        <dbReference type="ARBA" id="ARBA00022723"/>
    </source>
</evidence>
<keyword evidence="8" id="KW-1185">Reference proteome</keyword>